<keyword evidence="7 9" id="KW-0067">ATP-binding</keyword>
<comment type="similarity">
    <text evidence="1 9">Belongs to the GHMP kinase family. IspE subfamily.</text>
</comment>
<dbReference type="InterPro" id="IPR014721">
    <property type="entry name" value="Ribsml_uS5_D2-typ_fold_subgr"/>
</dbReference>
<dbReference type="SUPFAM" id="SSF55060">
    <property type="entry name" value="GHMP Kinase, C-terminal domain"/>
    <property type="match status" value="1"/>
</dbReference>
<evidence type="ECO:0000313" key="13">
    <source>
        <dbReference type="Proteomes" id="UP000250222"/>
    </source>
</evidence>
<feature type="domain" description="GHMP kinase C-terminal" evidence="11">
    <location>
        <begin position="208"/>
        <end position="282"/>
    </location>
</feature>
<organism evidence="12 13">
    <name type="scientific">Georgenia satyanarayanai</name>
    <dbReference type="NCBI Taxonomy" id="860221"/>
    <lineage>
        <taxon>Bacteria</taxon>
        <taxon>Bacillati</taxon>
        <taxon>Actinomycetota</taxon>
        <taxon>Actinomycetes</taxon>
        <taxon>Micrococcales</taxon>
        <taxon>Bogoriellaceae</taxon>
        <taxon>Georgenia</taxon>
    </lineage>
</organism>
<dbReference type="EMBL" id="UETB01000002">
    <property type="protein sequence ID" value="SSA39151.1"/>
    <property type="molecule type" value="Genomic_DNA"/>
</dbReference>
<dbReference type="AlphaFoldDB" id="A0A2Y9A3T6"/>
<dbReference type="NCBIfam" id="NF011202">
    <property type="entry name" value="PRK14608.1"/>
    <property type="match status" value="1"/>
</dbReference>
<keyword evidence="9" id="KW-0414">Isoprene biosynthesis</keyword>
<dbReference type="GO" id="GO:0016114">
    <property type="term" value="P:terpenoid biosynthetic process"/>
    <property type="evidence" value="ECO:0007669"/>
    <property type="project" value="UniProtKB-UniRule"/>
</dbReference>
<keyword evidence="6 9" id="KW-0418">Kinase</keyword>
<evidence type="ECO:0000256" key="7">
    <source>
        <dbReference type="ARBA" id="ARBA00022840"/>
    </source>
</evidence>
<evidence type="ECO:0000259" key="10">
    <source>
        <dbReference type="Pfam" id="PF00288"/>
    </source>
</evidence>
<dbReference type="GO" id="GO:0050515">
    <property type="term" value="F:4-(cytidine 5'-diphospho)-2-C-methyl-D-erythritol kinase activity"/>
    <property type="evidence" value="ECO:0007669"/>
    <property type="project" value="UniProtKB-UniRule"/>
</dbReference>
<dbReference type="Pfam" id="PF00288">
    <property type="entry name" value="GHMP_kinases_N"/>
    <property type="match status" value="1"/>
</dbReference>
<reference evidence="12 13" key="1">
    <citation type="submission" date="2016-10" db="EMBL/GenBank/DDBJ databases">
        <authorList>
            <person name="Cai Z."/>
        </authorList>
    </citation>
    <scope>NUCLEOTIDE SEQUENCE [LARGE SCALE GENOMIC DNA]</scope>
    <source>
        <strain evidence="12 13">CGMCC 1.10826</strain>
    </source>
</reference>
<dbReference type="PRINTS" id="PR00958">
    <property type="entry name" value="HOMSERKINASE"/>
</dbReference>
<dbReference type="NCBIfam" id="TIGR00154">
    <property type="entry name" value="ispE"/>
    <property type="match status" value="1"/>
</dbReference>
<comment type="function">
    <text evidence="9">Catalyzes the phosphorylation of the position 2 hydroxy group of 4-diphosphocytidyl-2C-methyl-D-erythritol.</text>
</comment>
<dbReference type="Gene3D" id="3.30.70.890">
    <property type="entry name" value="GHMP kinase, C-terminal domain"/>
    <property type="match status" value="1"/>
</dbReference>
<gene>
    <name evidence="9" type="primary">ispE</name>
    <name evidence="12" type="ORF">SAMN05216184_10268</name>
</gene>
<name>A0A2Y9A3T6_9MICO</name>
<proteinExistence type="inferred from homology"/>
<dbReference type="InterPro" id="IPR013750">
    <property type="entry name" value="GHMP_kinase_C_dom"/>
</dbReference>
<feature type="binding site" evidence="9">
    <location>
        <begin position="100"/>
        <end position="110"/>
    </location>
    <ligand>
        <name>ATP</name>
        <dbReference type="ChEBI" id="CHEBI:30616"/>
    </ligand>
</feature>
<evidence type="ECO:0000256" key="9">
    <source>
        <dbReference type="HAMAP-Rule" id="MF_00061"/>
    </source>
</evidence>
<evidence type="ECO:0000256" key="5">
    <source>
        <dbReference type="ARBA" id="ARBA00022741"/>
    </source>
</evidence>
<evidence type="ECO:0000259" key="11">
    <source>
        <dbReference type="Pfam" id="PF08544"/>
    </source>
</evidence>
<evidence type="ECO:0000256" key="1">
    <source>
        <dbReference type="ARBA" id="ARBA00009684"/>
    </source>
</evidence>
<feature type="active site" evidence="9">
    <location>
        <position position="142"/>
    </location>
</feature>
<dbReference type="RefSeq" id="WP_110851415.1">
    <property type="nucleotide sequence ID" value="NZ_QKLZ01000002.1"/>
</dbReference>
<comment type="catalytic activity">
    <reaction evidence="9">
        <text>4-CDP-2-C-methyl-D-erythritol + ATP = 4-CDP-2-C-methyl-D-erythritol 2-phosphate + ADP + H(+)</text>
        <dbReference type="Rhea" id="RHEA:18437"/>
        <dbReference type="ChEBI" id="CHEBI:15378"/>
        <dbReference type="ChEBI" id="CHEBI:30616"/>
        <dbReference type="ChEBI" id="CHEBI:57823"/>
        <dbReference type="ChEBI" id="CHEBI:57919"/>
        <dbReference type="ChEBI" id="CHEBI:456216"/>
        <dbReference type="EC" id="2.7.1.148"/>
    </reaction>
</comment>
<keyword evidence="13" id="KW-1185">Reference proteome</keyword>
<feature type="active site" evidence="9">
    <location>
        <position position="15"/>
    </location>
</feature>
<evidence type="ECO:0000256" key="6">
    <source>
        <dbReference type="ARBA" id="ARBA00022777"/>
    </source>
</evidence>
<protein>
    <recommendedName>
        <fullName evidence="3 9">4-diphosphocytidyl-2-C-methyl-D-erythritol kinase</fullName>
        <shortName evidence="9">CMK</shortName>
        <ecNumber evidence="2 9">2.7.1.148</ecNumber>
    </recommendedName>
    <alternativeName>
        <fullName evidence="8 9">4-(cytidine-5'-diphospho)-2-C-methyl-D-erythritol kinase</fullName>
    </alternativeName>
</protein>
<evidence type="ECO:0000313" key="12">
    <source>
        <dbReference type="EMBL" id="SSA39151.1"/>
    </source>
</evidence>
<evidence type="ECO:0000256" key="4">
    <source>
        <dbReference type="ARBA" id="ARBA00022679"/>
    </source>
</evidence>
<comment type="pathway">
    <text evidence="9">Isoprenoid biosynthesis; isopentenyl diphosphate biosynthesis via DXP pathway; isopentenyl diphosphate from 1-deoxy-D-xylulose 5-phosphate: step 3/6.</text>
</comment>
<evidence type="ECO:0000256" key="2">
    <source>
        <dbReference type="ARBA" id="ARBA00012052"/>
    </source>
</evidence>
<dbReference type="Gene3D" id="3.30.230.10">
    <property type="match status" value="1"/>
</dbReference>
<dbReference type="InterPro" id="IPR004424">
    <property type="entry name" value="IspE"/>
</dbReference>
<dbReference type="InterPro" id="IPR036554">
    <property type="entry name" value="GHMP_kinase_C_sf"/>
</dbReference>
<dbReference type="UniPathway" id="UPA00056">
    <property type="reaction ID" value="UER00094"/>
</dbReference>
<dbReference type="InterPro" id="IPR006204">
    <property type="entry name" value="GHMP_kinase_N_dom"/>
</dbReference>
<sequence>MNHPPGAVCVRAPGKINLALRVGAPDEDGYHPLATVFQAVSLHEDVIATRADALSLTVEGRDAERVPTDDSNLALRAARLLQEHTGITAGAHLHIVKQVPVAGGMGGGSADAAAALLACDQLWDAGLDREQLVRLARRLGADVPFALTGLTAIGSGRGDVLTSAMVGGSYHWVLAVQDTGLSTPEVFAAFDDDGGTHAPAPHLDDALLVALRGGDPLALARHLVNDLEEAALDLRPELGDVIAAADRAGALAAVLSGSGPTVAALALDERHARSVAAVVQEAEVAREVLVVTGPVPGARVLEQVSGS</sequence>
<dbReference type="GO" id="GO:0019288">
    <property type="term" value="P:isopentenyl diphosphate biosynthetic process, methylerythritol 4-phosphate pathway"/>
    <property type="evidence" value="ECO:0007669"/>
    <property type="project" value="UniProtKB-UniRule"/>
</dbReference>
<dbReference type="HAMAP" id="MF_00061">
    <property type="entry name" value="IspE"/>
    <property type="match status" value="1"/>
</dbReference>
<feature type="domain" description="GHMP kinase N-terminal" evidence="10">
    <location>
        <begin position="72"/>
        <end position="149"/>
    </location>
</feature>
<dbReference type="Proteomes" id="UP000250222">
    <property type="component" value="Unassembled WGS sequence"/>
</dbReference>
<dbReference type="PANTHER" id="PTHR43527">
    <property type="entry name" value="4-DIPHOSPHOCYTIDYL-2-C-METHYL-D-ERYTHRITOL KINASE, CHLOROPLASTIC"/>
    <property type="match status" value="1"/>
</dbReference>
<evidence type="ECO:0000256" key="8">
    <source>
        <dbReference type="ARBA" id="ARBA00032554"/>
    </source>
</evidence>
<accession>A0A2Y9A3T6</accession>
<dbReference type="OrthoDB" id="3173073at2"/>
<dbReference type="InterPro" id="IPR020568">
    <property type="entry name" value="Ribosomal_Su5_D2-typ_SF"/>
</dbReference>
<dbReference type="SUPFAM" id="SSF54211">
    <property type="entry name" value="Ribosomal protein S5 domain 2-like"/>
    <property type="match status" value="1"/>
</dbReference>
<dbReference type="Pfam" id="PF08544">
    <property type="entry name" value="GHMP_kinases_C"/>
    <property type="match status" value="1"/>
</dbReference>
<dbReference type="PIRSF" id="PIRSF010376">
    <property type="entry name" value="IspE"/>
    <property type="match status" value="1"/>
</dbReference>
<dbReference type="GO" id="GO:0005524">
    <property type="term" value="F:ATP binding"/>
    <property type="evidence" value="ECO:0007669"/>
    <property type="project" value="UniProtKB-UniRule"/>
</dbReference>
<dbReference type="NCBIfam" id="NF002870">
    <property type="entry name" value="PRK03188.1"/>
    <property type="match status" value="1"/>
</dbReference>
<dbReference type="EC" id="2.7.1.148" evidence="2 9"/>
<evidence type="ECO:0000256" key="3">
    <source>
        <dbReference type="ARBA" id="ARBA00017473"/>
    </source>
</evidence>
<keyword evidence="5 9" id="KW-0547">Nucleotide-binding</keyword>
<dbReference type="PANTHER" id="PTHR43527:SF2">
    <property type="entry name" value="4-DIPHOSPHOCYTIDYL-2-C-METHYL-D-ERYTHRITOL KINASE, CHLOROPLASTIC"/>
    <property type="match status" value="1"/>
</dbReference>
<keyword evidence="4 9" id="KW-0808">Transferase</keyword>